<feature type="region of interest" description="Disordered" evidence="1">
    <location>
        <begin position="1"/>
        <end position="22"/>
    </location>
</feature>
<keyword evidence="3" id="KW-1185">Reference proteome</keyword>
<feature type="compositionally biased region" description="Low complexity" evidence="1">
    <location>
        <begin position="142"/>
        <end position="152"/>
    </location>
</feature>
<proteinExistence type="predicted"/>
<evidence type="ECO:0000313" key="2">
    <source>
        <dbReference type="EMBL" id="KAF3561418.1"/>
    </source>
</evidence>
<reference evidence="2 3" key="1">
    <citation type="journal article" date="2020" name="BMC Genomics">
        <title>Intraspecific diversification of the crop wild relative Brassica cretica Lam. using demographic model selection.</title>
        <authorList>
            <person name="Kioukis A."/>
            <person name="Michalopoulou V.A."/>
            <person name="Briers L."/>
            <person name="Pirintsos S."/>
            <person name="Studholme D.J."/>
            <person name="Pavlidis P."/>
            <person name="Sarris P.F."/>
        </authorList>
    </citation>
    <scope>NUCLEOTIDE SEQUENCE [LARGE SCALE GENOMIC DNA]</scope>
    <source>
        <strain evidence="3">cv. PFS-1207/04</strain>
    </source>
</reference>
<feature type="compositionally biased region" description="Basic and acidic residues" evidence="1">
    <location>
        <begin position="10"/>
        <end position="22"/>
    </location>
</feature>
<gene>
    <name evidence="2" type="ORF">DY000_02013583</name>
</gene>
<dbReference type="EMBL" id="QGKV02000759">
    <property type="protein sequence ID" value="KAF3561418.1"/>
    <property type="molecule type" value="Genomic_DNA"/>
</dbReference>
<dbReference type="Proteomes" id="UP000266723">
    <property type="component" value="Unassembled WGS sequence"/>
</dbReference>
<name>A0ABQ7CP58_BRACR</name>
<accession>A0ABQ7CP58</accession>
<sequence length="183" mass="20359">MDGFVPYEAPTERERSRTRNDKHIVVDDDEANKGCFSENLLGDYFNGEPIDLDEVLGSNLPTAEGGSDKGPELTKASRLVNGEARMAQFMADKADKEIARMREELECSRRCEGELVTREISRAYRRGKREMAEWEPIPVSPDTVEAETGAADETGEVNQPTVSLDVDDYSMGGSMTGYYEFDG</sequence>
<protein>
    <recommendedName>
        <fullName evidence="4">PRP1 splicing factor N-terminal domain-containing protein</fullName>
    </recommendedName>
</protein>
<evidence type="ECO:0000313" key="3">
    <source>
        <dbReference type="Proteomes" id="UP000266723"/>
    </source>
</evidence>
<comment type="caution">
    <text evidence="2">The sequence shown here is derived from an EMBL/GenBank/DDBJ whole genome shotgun (WGS) entry which is preliminary data.</text>
</comment>
<organism evidence="2 3">
    <name type="scientific">Brassica cretica</name>
    <name type="common">Mustard</name>
    <dbReference type="NCBI Taxonomy" id="69181"/>
    <lineage>
        <taxon>Eukaryota</taxon>
        <taxon>Viridiplantae</taxon>
        <taxon>Streptophyta</taxon>
        <taxon>Embryophyta</taxon>
        <taxon>Tracheophyta</taxon>
        <taxon>Spermatophyta</taxon>
        <taxon>Magnoliopsida</taxon>
        <taxon>eudicotyledons</taxon>
        <taxon>Gunneridae</taxon>
        <taxon>Pentapetalae</taxon>
        <taxon>rosids</taxon>
        <taxon>malvids</taxon>
        <taxon>Brassicales</taxon>
        <taxon>Brassicaceae</taxon>
        <taxon>Brassiceae</taxon>
        <taxon>Brassica</taxon>
    </lineage>
</organism>
<evidence type="ECO:0000256" key="1">
    <source>
        <dbReference type="SAM" id="MobiDB-lite"/>
    </source>
</evidence>
<evidence type="ECO:0008006" key="4">
    <source>
        <dbReference type="Google" id="ProtNLM"/>
    </source>
</evidence>
<feature type="region of interest" description="Disordered" evidence="1">
    <location>
        <begin position="135"/>
        <end position="169"/>
    </location>
</feature>